<gene>
    <name evidence="1" type="ORF">EYF80_021299</name>
</gene>
<evidence type="ECO:0000313" key="2">
    <source>
        <dbReference type="Proteomes" id="UP000314294"/>
    </source>
</evidence>
<organism evidence="1 2">
    <name type="scientific">Liparis tanakae</name>
    <name type="common">Tanaka's snailfish</name>
    <dbReference type="NCBI Taxonomy" id="230148"/>
    <lineage>
        <taxon>Eukaryota</taxon>
        <taxon>Metazoa</taxon>
        <taxon>Chordata</taxon>
        <taxon>Craniata</taxon>
        <taxon>Vertebrata</taxon>
        <taxon>Euteleostomi</taxon>
        <taxon>Actinopterygii</taxon>
        <taxon>Neopterygii</taxon>
        <taxon>Teleostei</taxon>
        <taxon>Neoteleostei</taxon>
        <taxon>Acanthomorphata</taxon>
        <taxon>Eupercaria</taxon>
        <taxon>Perciformes</taxon>
        <taxon>Cottioidei</taxon>
        <taxon>Cottales</taxon>
        <taxon>Liparidae</taxon>
        <taxon>Liparis</taxon>
    </lineage>
</organism>
<keyword evidence="2" id="KW-1185">Reference proteome</keyword>
<dbReference type="EMBL" id="SRLO01000189">
    <property type="protein sequence ID" value="TNN68514.1"/>
    <property type="molecule type" value="Genomic_DNA"/>
</dbReference>
<sequence length="548" mass="60863">MVSVGVSILRCAGLPWQQAQNDSLESRCDKSDISLRGTGEVASVRSDKEPSTATSRSAIWDMRSSNRCFWKLNGMAQQVLHQLPLTSSHWSLNSSMSLWMALASELGTFLGLDRVMLEGQRRSDGEGHCLPPARCSCLRMAPVLGAPPLCTTQVQLCEIVAELLDTSFSRCGVQTQRKIHKTLPKNLIGCRLPLHFLVSHLFLQLAALSKPLHGRTQSHQPGVQLLHSLADLLEEKETHLGSKEEAELTVSSSFSFSLVHREKVSDSLPKRSHHIHIIPNWTTLGDGRLDKNNFLVAVGHQKPCLCLVSVKALQVFRANLRQSSKTALQPQQALLSSICCFLQSLEMLCSAVLYDHSHSTLFHLHFQTEQSADSFLQPLLLLLWQDVSQLVTCLQEHAQQPLVQLAKEILCRIKYKQWACKEATVELCLSQLDSTSSSMLFRLRISIDRLLHWVTTSRMNLRTPISPSSAGGVPSLPLGHVLELVRGNRDSIDTSVFVDPLKDLLHGSETLQQEYPIRGGRGFLLKGGLLVSVLLAELSREEVLLDKA</sequence>
<evidence type="ECO:0000313" key="1">
    <source>
        <dbReference type="EMBL" id="TNN68514.1"/>
    </source>
</evidence>
<proteinExistence type="predicted"/>
<name>A0A4Z2HU36_9TELE</name>
<reference evidence="1 2" key="1">
    <citation type="submission" date="2019-03" db="EMBL/GenBank/DDBJ databases">
        <title>First draft genome of Liparis tanakae, snailfish: a comprehensive survey of snailfish specific genes.</title>
        <authorList>
            <person name="Kim W."/>
            <person name="Song I."/>
            <person name="Jeong J.-H."/>
            <person name="Kim D."/>
            <person name="Kim S."/>
            <person name="Ryu S."/>
            <person name="Song J.Y."/>
            <person name="Lee S.K."/>
        </authorList>
    </citation>
    <scope>NUCLEOTIDE SEQUENCE [LARGE SCALE GENOMIC DNA]</scope>
    <source>
        <tissue evidence="1">Muscle</tissue>
    </source>
</reference>
<comment type="caution">
    <text evidence="1">The sequence shown here is derived from an EMBL/GenBank/DDBJ whole genome shotgun (WGS) entry which is preliminary data.</text>
</comment>
<protein>
    <submittedName>
        <fullName evidence="1">Uncharacterized protein</fullName>
    </submittedName>
</protein>
<dbReference type="Proteomes" id="UP000314294">
    <property type="component" value="Unassembled WGS sequence"/>
</dbReference>
<dbReference type="AlphaFoldDB" id="A0A4Z2HU36"/>
<accession>A0A4Z2HU36</accession>